<evidence type="ECO:0000256" key="2">
    <source>
        <dbReference type="SAM" id="MobiDB-lite"/>
    </source>
</evidence>
<feature type="compositionally biased region" description="Polar residues" evidence="2">
    <location>
        <begin position="58"/>
        <end position="68"/>
    </location>
</feature>
<feature type="compositionally biased region" description="Basic and acidic residues" evidence="2">
    <location>
        <begin position="25"/>
        <end position="34"/>
    </location>
</feature>
<dbReference type="InParanoid" id="A0A7J7C699"/>
<evidence type="ECO:0000313" key="4">
    <source>
        <dbReference type="Proteomes" id="UP000593562"/>
    </source>
</evidence>
<dbReference type="PANTHER" id="PTHR34466:SF3">
    <property type="entry name" value="OS11G0129800 PROTEIN"/>
    <property type="match status" value="1"/>
</dbReference>
<dbReference type="Proteomes" id="UP000593562">
    <property type="component" value="Unassembled WGS sequence"/>
</dbReference>
<evidence type="ECO:0000256" key="1">
    <source>
        <dbReference type="SAM" id="Coils"/>
    </source>
</evidence>
<dbReference type="AlphaFoldDB" id="A0A7J7C699"/>
<feature type="compositionally biased region" description="Polar residues" evidence="2">
    <location>
        <begin position="165"/>
        <end position="180"/>
    </location>
</feature>
<feature type="coiled-coil region" evidence="1">
    <location>
        <begin position="316"/>
        <end position="343"/>
    </location>
</feature>
<keyword evidence="1" id="KW-0175">Coiled coil</keyword>
<dbReference type="OrthoDB" id="660305at2759"/>
<feature type="compositionally biased region" description="Polar residues" evidence="2">
    <location>
        <begin position="1"/>
        <end position="24"/>
    </location>
</feature>
<feature type="region of interest" description="Disordered" evidence="2">
    <location>
        <begin position="1"/>
        <end position="85"/>
    </location>
</feature>
<reference evidence="3 4" key="1">
    <citation type="journal article" date="2020" name="Nat. Commun.">
        <title>Genome of Tripterygium wilfordii and identification of cytochrome P450 involved in triptolide biosynthesis.</title>
        <authorList>
            <person name="Tu L."/>
            <person name="Su P."/>
            <person name="Zhang Z."/>
            <person name="Gao L."/>
            <person name="Wang J."/>
            <person name="Hu T."/>
            <person name="Zhou J."/>
            <person name="Zhang Y."/>
            <person name="Zhao Y."/>
            <person name="Liu Y."/>
            <person name="Song Y."/>
            <person name="Tong Y."/>
            <person name="Lu Y."/>
            <person name="Yang J."/>
            <person name="Xu C."/>
            <person name="Jia M."/>
            <person name="Peters R.J."/>
            <person name="Huang L."/>
            <person name="Gao W."/>
        </authorList>
    </citation>
    <scope>NUCLEOTIDE SEQUENCE [LARGE SCALE GENOMIC DNA]</scope>
    <source>
        <strain evidence="4">cv. XIE 37</strain>
        <tissue evidence="3">Leaf</tissue>
    </source>
</reference>
<feature type="region of interest" description="Disordered" evidence="2">
    <location>
        <begin position="357"/>
        <end position="377"/>
    </location>
</feature>
<feature type="compositionally biased region" description="Polar residues" evidence="2">
    <location>
        <begin position="143"/>
        <end position="158"/>
    </location>
</feature>
<accession>A0A7J7C699</accession>
<name>A0A7J7C699_TRIWF</name>
<comment type="caution">
    <text evidence="3">The sequence shown here is derived from an EMBL/GenBank/DDBJ whole genome shotgun (WGS) entry which is preliminary data.</text>
</comment>
<organism evidence="3 4">
    <name type="scientific">Tripterygium wilfordii</name>
    <name type="common">Thunder God vine</name>
    <dbReference type="NCBI Taxonomy" id="458696"/>
    <lineage>
        <taxon>Eukaryota</taxon>
        <taxon>Viridiplantae</taxon>
        <taxon>Streptophyta</taxon>
        <taxon>Embryophyta</taxon>
        <taxon>Tracheophyta</taxon>
        <taxon>Spermatophyta</taxon>
        <taxon>Magnoliopsida</taxon>
        <taxon>eudicotyledons</taxon>
        <taxon>Gunneridae</taxon>
        <taxon>Pentapetalae</taxon>
        <taxon>rosids</taxon>
        <taxon>fabids</taxon>
        <taxon>Celastrales</taxon>
        <taxon>Celastraceae</taxon>
        <taxon>Tripterygium</taxon>
    </lineage>
</organism>
<gene>
    <name evidence="3" type="ORF">HS088_TW21G01532</name>
</gene>
<evidence type="ECO:0000313" key="3">
    <source>
        <dbReference type="EMBL" id="KAF5729367.1"/>
    </source>
</evidence>
<keyword evidence="4" id="KW-1185">Reference proteome</keyword>
<feature type="region of interest" description="Disordered" evidence="2">
    <location>
        <begin position="103"/>
        <end position="187"/>
    </location>
</feature>
<feature type="region of interest" description="Disordered" evidence="2">
    <location>
        <begin position="200"/>
        <end position="223"/>
    </location>
</feature>
<dbReference type="PANTHER" id="PTHR34466">
    <property type="entry name" value="OS11G0129800 PROTEIN"/>
    <property type="match status" value="1"/>
</dbReference>
<feature type="compositionally biased region" description="Low complexity" evidence="2">
    <location>
        <begin position="204"/>
        <end position="215"/>
    </location>
</feature>
<dbReference type="EMBL" id="JAAARO010000021">
    <property type="protein sequence ID" value="KAF5729367.1"/>
    <property type="molecule type" value="Genomic_DNA"/>
</dbReference>
<proteinExistence type="predicted"/>
<sequence>MAFSAFKSSTRRGNPANTSSSAKTLSDKESRDNSSSKSSKNVSSRRSRSVSASARSNLDVSSSSTSEFLNKRDNPLFWSGGGNNNGVEVDEIVLLKKDVDLSSKSVGAADGSRGRSTSRDGGVGQMQVGRSLSRVDTGRRGRSASQCPVSRRQYINSESEAEQEINLSSKHGSRSNQNGALNCDGKKKSNIVRSSSDVLDKMKSPGFRSSRSPSGTLDFEDGVSTSSYSEAEEKTIKAVFEQMKSFQGDNLGGDGPTSGIYETVRSEVRRAISDIQNDLESAIRRSNAAAIATTSVTDIPPDLVNPAAVELVSDIRREYAKKLEQSQERARKLRADLAVEEHRELELSRILKEVLPDPKSSSLQKSRPGRKASIERRKMSKRLTEEAMAYFDECVSISTFDSSDFSSQEDPPISSVGVTTPVGEHISLSQVGSSISITRPCSRLNDKQELSTKGLFMESHGTLEPSAGSSSRDPTLDHFNSYSSDREQGCKFQFSFSPKSGETFELQEDIKKYVRDFEKDPENVNIKSKDVRSSQYDLEENSLYASRQSLLFDRVIFKNRTESGSMLLCGGCFASALSPFASAI</sequence>
<protein>
    <submittedName>
        <fullName evidence="3">Uncharacterized protein</fullName>
    </submittedName>
</protein>